<dbReference type="GO" id="GO:0005634">
    <property type="term" value="C:nucleus"/>
    <property type="evidence" value="ECO:0007669"/>
    <property type="project" value="TreeGrafter"/>
</dbReference>
<dbReference type="GO" id="GO:0097510">
    <property type="term" value="P:base-excision repair, AP site formation via deaminated base removal"/>
    <property type="evidence" value="ECO:0007669"/>
    <property type="project" value="TreeGrafter"/>
</dbReference>
<gene>
    <name evidence="6" type="ORF">BSL78_27729</name>
</gene>
<evidence type="ECO:0000256" key="4">
    <source>
        <dbReference type="ARBA" id="ARBA00023204"/>
    </source>
</evidence>
<dbReference type="PANTHER" id="PTHR11264:SF0">
    <property type="entry name" value="URACIL-DNA GLYCOSYLASE"/>
    <property type="match status" value="1"/>
</dbReference>
<evidence type="ECO:0000256" key="2">
    <source>
        <dbReference type="ARBA" id="ARBA00022763"/>
    </source>
</evidence>
<evidence type="ECO:0000313" key="6">
    <source>
        <dbReference type="EMBL" id="PIK35448.1"/>
    </source>
</evidence>
<name>A0A2G8JIA9_STIJA</name>
<dbReference type="Pfam" id="PF03167">
    <property type="entry name" value="UDG"/>
    <property type="match status" value="1"/>
</dbReference>
<dbReference type="GO" id="GO:0005739">
    <property type="term" value="C:mitochondrion"/>
    <property type="evidence" value="ECO:0007669"/>
    <property type="project" value="TreeGrafter"/>
</dbReference>
<keyword evidence="4" id="KW-0234">DNA repair</keyword>
<dbReference type="NCBIfam" id="TIGR00628">
    <property type="entry name" value="ung"/>
    <property type="match status" value="1"/>
</dbReference>
<dbReference type="SMART" id="SM00986">
    <property type="entry name" value="UDG"/>
    <property type="match status" value="1"/>
</dbReference>
<keyword evidence="7" id="KW-1185">Reference proteome</keyword>
<evidence type="ECO:0000256" key="1">
    <source>
        <dbReference type="ARBA" id="ARBA00008184"/>
    </source>
</evidence>
<protein>
    <submittedName>
        <fullName evidence="6">Putative uracil-DNA glycosylase isoform X2</fullName>
    </submittedName>
</protein>
<dbReference type="PANTHER" id="PTHR11264">
    <property type="entry name" value="URACIL-DNA GLYCOSYLASE"/>
    <property type="match status" value="1"/>
</dbReference>
<keyword evidence="2" id="KW-0227">DNA damage</keyword>
<dbReference type="CDD" id="cd10027">
    <property type="entry name" value="UDG-F1-like"/>
    <property type="match status" value="1"/>
</dbReference>
<dbReference type="GO" id="GO:0004844">
    <property type="term" value="F:uracil DNA N-glycosylase activity"/>
    <property type="evidence" value="ECO:0007669"/>
    <property type="project" value="InterPro"/>
</dbReference>
<dbReference type="NCBIfam" id="NF003592">
    <property type="entry name" value="PRK05254.1-5"/>
    <property type="match status" value="1"/>
</dbReference>
<dbReference type="OrthoDB" id="10031947at2759"/>
<evidence type="ECO:0000259" key="5">
    <source>
        <dbReference type="SMART" id="SM00986"/>
    </source>
</evidence>
<dbReference type="EMBL" id="MRZV01001901">
    <property type="protein sequence ID" value="PIK35448.1"/>
    <property type="molecule type" value="Genomic_DNA"/>
</dbReference>
<proteinExistence type="inferred from homology"/>
<comment type="caution">
    <text evidence="6">The sequence shown here is derived from an EMBL/GenBank/DDBJ whole genome shotgun (WGS) entry which is preliminary data.</text>
</comment>
<dbReference type="SMART" id="SM00987">
    <property type="entry name" value="UreE_C"/>
    <property type="match status" value="1"/>
</dbReference>
<reference evidence="6 7" key="1">
    <citation type="journal article" date="2017" name="PLoS Biol.">
        <title>The sea cucumber genome provides insights into morphological evolution and visceral regeneration.</title>
        <authorList>
            <person name="Zhang X."/>
            <person name="Sun L."/>
            <person name="Yuan J."/>
            <person name="Sun Y."/>
            <person name="Gao Y."/>
            <person name="Zhang L."/>
            <person name="Li S."/>
            <person name="Dai H."/>
            <person name="Hamel J.F."/>
            <person name="Liu C."/>
            <person name="Yu Y."/>
            <person name="Liu S."/>
            <person name="Lin W."/>
            <person name="Guo K."/>
            <person name="Jin S."/>
            <person name="Xu P."/>
            <person name="Storey K.B."/>
            <person name="Huan P."/>
            <person name="Zhang T."/>
            <person name="Zhou Y."/>
            <person name="Zhang J."/>
            <person name="Lin C."/>
            <person name="Li X."/>
            <person name="Xing L."/>
            <person name="Huo D."/>
            <person name="Sun M."/>
            <person name="Wang L."/>
            <person name="Mercier A."/>
            <person name="Li F."/>
            <person name="Yang H."/>
            <person name="Xiang J."/>
        </authorList>
    </citation>
    <scope>NUCLEOTIDE SEQUENCE [LARGE SCALE GENOMIC DNA]</scope>
    <source>
        <strain evidence="6">Shaxun</strain>
        <tissue evidence="6">Muscle</tissue>
    </source>
</reference>
<feature type="domain" description="Uracil-DNA glycosylase-like" evidence="5">
    <location>
        <begin position="90"/>
        <end position="208"/>
    </location>
</feature>
<dbReference type="InterPro" id="IPR002043">
    <property type="entry name" value="UDG_fam1"/>
</dbReference>
<sequence length="232" mass="26250">MEWCNLSTATVGDHALSNFLAYLHEATDDLTSFNTENVTNHHQCFATRVISIIFKLAELLSFLQLQHFLSVERKSYNIFPPPHQVYAWTQMCDIRDVKVVILGQNPYHNVGQANGLSFSVPQGIPLPRSLQNIYTELAKDITGFVPPGHGDLTGWAKQGVLLLNTVLTVRQATKPKKTSNNFHKRKGWEKFTDAVISWLNNNQKNIVFMLWGSDAQKKKAMINTVSRRIVVS</sequence>
<comment type="similarity">
    <text evidence="1">Belongs to the uracil-DNA glycosylase (UDG) superfamily. UNG family.</text>
</comment>
<dbReference type="STRING" id="307972.A0A2G8JIA9"/>
<dbReference type="AlphaFoldDB" id="A0A2G8JIA9"/>
<dbReference type="Proteomes" id="UP000230750">
    <property type="component" value="Unassembled WGS sequence"/>
</dbReference>
<dbReference type="InterPro" id="IPR036895">
    <property type="entry name" value="Uracil-DNA_glycosylase-like_sf"/>
</dbReference>
<dbReference type="Gene3D" id="3.40.470.10">
    <property type="entry name" value="Uracil-DNA glycosylase-like domain"/>
    <property type="match status" value="1"/>
</dbReference>
<dbReference type="SUPFAM" id="SSF52141">
    <property type="entry name" value="Uracil-DNA glycosylase-like"/>
    <property type="match status" value="1"/>
</dbReference>
<evidence type="ECO:0000313" key="7">
    <source>
        <dbReference type="Proteomes" id="UP000230750"/>
    </source>
</evidence>
<evidence type="ECO:0000256" key="3">
    <source>
        <dbReference type="ARBA" id="ARBA00022801"/>
    </source>
</evidence>
<dbReference type="InterPro" id="IPR005122">
    <property type="entry name" value="Uracil-DNA_glycosylase-like"/>
</dbReference>
<keyword evidence="3" id="KW-0378">Hydrolase</keyword>
<accession>A0A2G8JIA9</accession>
<organism evidence="6 7">
    <name type="scientific">Stichopus japonicus</name>
    <name type="common">Sea cucumber</name>
    <dbReference type="NCBI Taxonomy" id="307972"/>
    <lineage>
        <taxon>Eukaryota</taxon>
        <taxon>Metazoa</taxon>
        <taxon>Echinodermata</taxon>
        <taxon>Eleutherozoa</taxon>
        <taxon>Echinozoa</taxon>
        <taxon>Holothuroidea</taxon>
        <taxon>Aspidochirotacea</taxon>
        <taxon>Aspidochirotida</taxon>
        <taxon>Stichopodidae</taxon>
        <taxon>Apostichopus</taxon>
    </lineage>
</organism>